<evidence type="ECO:0000313" key="4">
    <source>
        <dbReference type="Proteomes" id="UP001388673"/>
    </source>
</evidence>
<dbReference type="InterPro" id="IPR021331">
    <property type="entry name" value="Hva1_TUDOR"/>
</dbReference>
<keyword evidence="4" id="KW-1185">Reference proteome</keyword>
<protein>
    <recommendedName>
        <fullName evidence="2">Hypervirulence associated protein TUDOR domain-containing protein</fullName>
    </recommendedName>
</protein>
<dbReference type="GeneID" id="92180489"/>
<dbReference type="Proteomes" id="UP001388673">
    <property type="component" value="Unassembled WGS sequence"/>
</dbReference>
<feature type="domain" description="Hypervirulence associated protein TUDOR" evidence="2">
    <location>
        <begin position="15"/>
        <end position="69"/>
    </location>
</feature>
<dbReference type="EMBL" id="JBCAWK010000006">
    <property type="protein sequence ID" value="KAK8854493.1"/>
    <property type="molecule type" value="Genomic_DNA"/>
</dbReference>
<evidence type="ECO:0000256" key="1">
    <source>
        <dbReference type="SAM" id="MobiDB-lite"/>
    </source>
</evidence>
<dbReference type="Gene3D" id="2.30.30.1060">
    <property type="match status" value="1"/>
</dbReference>
<organism evidence="3 4">
    <name type="scientific">Kwoniella newhampshirensis</name>
    <dbReference type="NCBI Taxonomy" id="1651941"/>
    <lineage>
        <taxon>Eukaryota</taxon>
        <taxon>Fungi</taxon>
        <taxon>Dikarya</taxon>
        <taxon>Basidiomycota</taxon>
        <taxon>Agaricomycotina</taxon>
        <taxon>Tremellomycetes</taxon>
        <taxon>Tremellales</taxon>
        <taxon>Cryptococcaceae</taxon>
        <taxon>Kwoniella</taxon>
    </lineage>
</organism>
<evidence type="ECO:0000313" key="3">
    <source>
        <dbReference type="EMBL" id="KAK8854493.1"/>
    </source>
</evidence>
<sequence length="72" mass="7986">MSEIKDKQGKLINVGDTVYTPFRGGKHEGEVSDIVTTKEEAEEKGVKNPPKVLFTDQNDKDVSHNPSTLTKE</sequence>
<feature type="compositionally biased region" description="Basic and acidic residues" evidence="1">
    <location>
        <begin position="37"/>
        <end position="46"/>
    </location>
</feature>
<dbReference type="KEGG" id="kne:92180489"/>
<name>A0AAW0Z1B2_9TREE</name>
<feature type="region of interest" description="Disordered" evidence="1">
    <location>
        <begin position="37"/>
        <end position="72"/>
    </location>
</feature>
<accession>A0AAW0Z1B2</accession>
<dbReference type="AlphaFoldDB" id="A0AAW0Z1B2"/>
<reference evidence="3 4" key="1">
    <citation type="journal article" date="2024" name="bioRxiv">
        <title>Comparative genomics of Cryptococcus and Kwoniella reveals pathogenesis evolution and contrasting karyotype dynamics via intercentromeric recombination or chromosome fusion.</title>
        <authorList>
            <person name="Coelho M.A."/>
            <person name="David-Palma M."/>
            <person name="Shea T."/>
            <person name="Bowers K."/>
            <person name="McGinley-Smith S."/>
            <person name="Mohammad A.W."/>
            <person name="Gnirke A."/>
            <person name="Yurkov A.M."/>
            <person name="Nowrousian M."/>
            <person name="Sun S."/>
            <person name="Cuomo C.A."/>
            <person name="Heitman J."/>
        </authorList>
    </citation>
    <scope>NUCLEOTIDE SEQUENCE [LARGE SCALE GENOMIC DNA]</scope>
    <source>
        <strain evidence="3 4">CBS 13917</strain>
    </source>
</reference>
<proteinExistence type="predicted"/>
<evidence type="ECO:0000259" key="2">
    <source>
        <dbReference type="Pfam" id="PF11160"/>
    </source>
</evidence>
<comment type="caution">
    <text evidence="3">The sequence shown here is derived from an EMBL/GenBank/DDBJ whole genome shotgun (WGS) entry which is preliminary data.</text>
</comment>
<gene>
    <name evidence="3" type="ORF">IAR55_003231</name>
</gene>
<dbReference type="RefSeq" id="XP_066802731.1">
    <property type="nucleotide sequence ID" value="XM_066946339.1"/>
</dbReference>
<dbReference type="Pfam" id="PF11160">
    <property type="entry name" value="Hva1_TUDOR"/>
    <property type="match status" value="1"/>
</dbReference>